<dbReference type="AlphaFoldDB" id="A0A396HJZ8"/>
<sequence>MFCLITLFSLFTQQVAIRLLSLFSSLFGFFVLGFYGLNVTICVSMLLLLLYSGCLTKLNICL</sequence>
<dbReference type="EMBL" id="PSQE01000006">
    <property type="protein sequence ID" value="RHN51585.1"/>
    <property type="molecule type" value="Genomic_DNA"/>
</dbReference>
<evidence type="ECO:0008006" key="3">
    <source>
        <dbReference type="Google" id="ProtNLM"/>
    </source>
</evidence>
<keyword evidence="1" id="KW-0812">Transmembrane</keyword>
<evidence type="ECO:0000313" key="2">
    <source>
        <dbReference type="EMBL" id="RHN51585.1"/>
    </source>
</evidence>
<dbReference type="Proteomes" id="UP000265566">
    <property type="component" value="Chromosome 6"/>
</dbReference>
<organism evidence="2">
    <name type="scientific">Medicago truncatula</name>
    <name type="common">Barrel medic</name>
    <name type="synonym">Medicago tribuloides</name>
    <dbReference type="NCBI Taxonomy" id="3880"/>
    <lineage>
        <taxon>Eukaryota</taxon>
        <taxon>Viridiplantae</taxon>
        <taxon>Streptophyta</taxon>
        <taxon>Embryophyta</taxon>
        <taxon>Tracheophyta</taxon>
        <taxon>Spermatophyta</taxon>
        <taxon>Magnoliopsida</taxon>
        <taxon>eudicotyledons</taxon>
        <taxon>Gunneridae</taxon>
        <taxon>Pentapetalae</taxon>
        <taxon>rosids</taxon>
        <taxon>fabids</taxon>
        <taxon>Fabales</taxon>
        <taxon>Fabaceae</taxon>
        <taxon>Papilionoideae</taxon>
        <taxon>50 kb inversion clade</taxon>
        <taxon>NPAAA clade</taxon>
        <taxon>Hologalegina</taxon>
        <taxon>IRL clade</taxon>
        <taxon>Trifolieae</taxon>
        <taxon>Medicago</taxon>
    </lineage>
</organism>
<comment type="caution">
    <text evidence="2">The sequence shown here is derived from an EMBL/GenBank/DDBJ whole genome shotgun (WGS) entry which is preliminary data.</text>
</comment>
<protein>
    <recommendedName>
        <fullName evidence="3">Transmembrane protein</fullName>
    </recommendedName>
</protein>
<feature type="transmembrane region" description="Helical" evidence="1">
    <location>
        <begin position="26"/>
        <end position="50"/>
    </location>
</feature>
<dbReference type="Gramene" id="rna36050">
    <property type="protein sequence ID" value="RHN51585.1"/>
    <property type="gene ID" value="gene36050"/>
</dbReference>
<accession>A0A396HJZ8</accession>
<keyword evidence="1" id="KW-0472">Membrane</keyword>
<gene>
    <name evidence="2" type="ORF">MtrunA17_Chr6g0470301</name>
</gene>
<proteinExistence type="predicted"/>
<keyword evidence="1" id="KW-1133">Transmembrane helix</keyword>
<reference evidence="2" key="1">
    <citation type="journal article" date="2018" name="Nat. Plants">
        <title>Whole-genome landscape of Medicago truncatula symbiotic genes.</title>
        <authorList>
            <person name="Pecrix Y."/>
            <person name="Gamas P."/>
            <person name="Carrere S."/>
        </authorList>
    </citation>
    <scope>NUCLEOTIDE SEQUENCE</scope>
    <source>
        <tissue evidence="2">Leaves</tissue>
    </source>
</reference>
<evidence type="ECO:0000256" key="1">
    <source>
        <dbReference type="SAM" id="Phobius"/>
    </source>
</evidence>
<name>A0A396HJZ8_MEDTR</name>